<accession>A0ABT4DG31</accession>
<dbReference type="InterPro" id="IPR003594">
    <property type="entry name" value="HATPase_dom"/>
</dbReference>
<dbReference type="Gene3D" id="3.30.565.10">
    <property type="entry name" value="Histidine kinase-like ATPase, C-terminal domain"/>
    <property type="match status" value="1"/>
</dbReference>
<dbReference type="SUPFAM" id="SSF55874">
    <property type="entry name" value="ATPase domain of HSP90 chaperone/DNA topoisomerase II/histidine kinase"/>
    <property type="match status" value="1"/>
</dbReference>
<protein>
    <recommendedName>
        <fullName evidence="2">histidine kinase</fullName>
        <ecNumber evidence="2">2.7.13.3</ecNumber>
    </recommendedName>
</protein>
<dbReference type="PROSITE" id="PS50109">
    <property type="entry name" value="HIS_KIN"/>
    <property type="match status" value="1"/>
</dbReference>
<dbReference type="EMBL" id="JAPQFJ010000021">
    <property type="protein sequence ID" value="MCY6960171.1"/>
    <property type="molecule type" value="Genomic_DNA"/>
</dbReference>
<evidence type="ECO:0000313" key="8">
    <source>
        <dbReference type="Proteomes" id="UP001144612"/>
    </source>
</evidence>
<evidence type="ECO:0000256" key="5">
    <source>
        <dbReference type="SAM" id="Coils"/>
    </source>
</evidence>
<keyword evidence="3" id="KW-0808">Transferase</keyword>
<evidence type="ECO:0000256" key="3">
    <source>
        <dbReference type="ARBA" id="ARBA00022777"/>
    </source>
</evidence>
<keyword evidence="3" id="KW-0418">Kinase</keyword>
<dbReference type="Pfam" id="PF10114">
    <property type="entry name" value="PocR"/>
    <property type="match status" value="1"/>
</dbReference>
<evidence type="ECO:0000256" key="1">
    <source>
        <dbReference type="ARBA" id="ARBA00000085"/>
    </source>
</evidence>
<dbReference type="InterPro" id="IPR050640">
    <property type="entry name" value="Bact_2-comp_sensor_kinase"/>
</dbReference>
<dbReference type="Proteomes" id="UP001144612">
    <property type="component" value="Unassembled WGS sequence"/>
</dbReference>
<dbReference type="PANTHER" id="PTHR34220">
    <property type="entry name" value="SENSOR HISTIDINE KINASE YPDA"/>
    <property type="match status" value="1"/>
</dbReference>
<gene>
    <name evidence="7" type="ORF">OW729_16260</name>
</gene>
<dbReference type="InterPro" id="IPR018771">
    <property type="entry name" value="PocR_dom"/>
</dbReference>
<evidence type="ECO:0000313" key="7">
    <source>
        <dbReference type="EMBL" id="MCY6960171.1"/>
    </source>
</evidence>
<keyword evidence="5" id="KW-0175">Coiled coil</keyword>
<dbReference type="PRINTS" id="PR00344">
    <property type="entry name" value="BCTRLSENSOR"/>
</dbReference>
<dbReference type="PANTHER" id="PTHR34220:SF7">
    <property type="entry name" value="SENSOR HISTIDINE KINASE YPDA"/>
    <property type="match status" value="1"/>
</dbReference>
<keyword evidence="4" id="KW-0902">Two-component regulatory system</keyword>
<dbReference type="InterPro" id="IPR004358">
    <property type="entry name" value="Sig_transdc_His_kin-like_C"/>
</dbReference>
<dbReference type="Pfam" id="PF02518">
    <property type="entry name" value="HATPase_c"/>
    <property type="match status" value="1"/>
</dbReference>
<sequence>MLSSKSLKDIIDIDMLQNIQDRLAEITGLAYNIVDFKGNPINNYSNFSKFCKKMRSTTEGMKTCCDANAHAGLEAAIRQKPYIFKCPAGLVDVATPIIVNNNYLGAVFFGQVRTNNDKLVPIKESGYYSKIYKKNPELEKDYQNTVYVDYYKIEAISSLVEIIVNQLIEKSVLDLMQEELNFNNIRFMKEREERVKLENQLKTYELKLLQSQVNYHFIFNILNTIARLALIEDAPKTQEVIYSLSELFRHTLKNIEQKVVFKEELENVIRYLEIQSIRFGKRINYNIDIDEKINKIKIPSMILQCFVENSIIHGLCPKREGGTINIKGYFCENNVIITIKDDGIGISEDKLFLILNKKYKKQFNGIGIYNANEILASYYGNEYTAKIESEVNIGTTVKLKIPLIQ</sequence>
<dbReference type="InterPro" id="IPR010559">
    <property type="entry name" value="Sig_transdc_His_kin_internal"/>
</dbReference>
<feature type="domain" description="Histidine kinase" evidence="6">
    <location>
        <begin position="213"/>
        <end position="405"/>
    </location>
</feature>
<comment type="catalytic activity">
    <reaction evidence="1">
        <text>ATP + protein L-histidine = ADP + protein N-phospho-L-histidine.</text>
        <dbReference type="EC" id="2.7.13.3"/>
    </reaction>
</comment>
<dbReference type="InterPro" id="IPR005467">
    <property type="entry name" value="His_kinase_dom"/>
</dbReference>
<feature type="coiled-coil region" evidence="5">
    <location>
        <begin position="187"/>
        <end position="214"/>
    </location>
</feature>
<keyword evidence="8" id="KW-1185">Reference proteome</keyword>
<dbReference type="Pfam" id="PF06580">
    <property type="entry name" value="His_kinase"/>
    <property type="match status" value="1"/>
</dbReference>
<name>A0ABT4DG31_9CLOT</name>
<proteinExistence type="predicted"/>
<reference evidence="7" key="1">
    <citation type="submission" date="2022-12" db="EMBL/GenBank/DDBJ databases">
        <title>Clostridium sp. nov., isolated from industrial wastewater.</title>
        <authorList>
            <person name="Jiayan W."/>
        </authorList>
    </citation>
    <scope>NUCLEOTIDE SEQUENCE</scope>
    <source>
        <strain evidence="7">ZC22-4</strain>
    </source>
</reference>
<evidence type="ECO:0000256" key="4">
    <source>
        <dbReference type="ARBA" id="ARBA00023012"/>
    </source>
</evidence>
<organism evidence="7 8">
    <name type="scientific">Clostridium brassicae</name>
    <dbReference type="NCBI Taxonomy" id="2999072"/>
    <lineage>
        <taxon>Bacteria</taxon>
        <taxon>Bacillati</taxon>
        <taxon>Bacillota</taxon>
        <taxon>Clostridia</taxon>
        <taxon>Eubacteriales</taxon>
        <taxon>Clostridiaceae</taxon>
        <taxon>Clostridium</taxon>
    </lineage>
</organism>
<dbReference type="EC" id="2.7.13.3" evidence="2"/>
<comment type="caution">
    <text evidence="7">The sequence shown here is derived from an EMBL/GenBank/DDBJ whole genome shotgun (WGS) entry which is preliminary data.</text>
</comment>
<dbReference type="RefSeq" id="WP_268062607.1">
    <property type="nucleotide sequence ID" value="NZ_JAPQFJ010000021.1"/>
</dbReference>
<evidence type="ECO:0000259" key="6">
    <source>
        <dbReference type="PROSITE" id="PS50109"/>
    </source>
</evidence>
<evidence type="ECO:0000256" key="2">
    <source>
        <dbReference type="ARBA" id="ARBA00012438"/>
    </source>
</evidence>
<dbReference type="InterPro" id="IPR036890">
    <property type="entry name" value="HATPase_C_sf"/>
</dbReference>